<comment type="caution">
    <text evidence="2">The sequence shown here is derived from an EMBL/GenBank/DDBJ whole genome shotgun (WGS) entry which is preliminary data.</text>
</comment>
<organism evidence="2 3">
    <name type="scientific">Xanthomonas campestris pv. phaseoli</name>
    <dbReference type="NCBI Taxonomy" id="317013"/>
    <lineage>
        <taxon>Bacteria</taxon>
        <taxon>Pseudomonadati</taxon>
        <taxon>Pseudomonadota</taxon>
        <taxon>Gammaproteobacteria</taxon>
        <taxon>Lysobacterales</taxon>
        <taxon>Lysobacteraceae</taxon>
        <taxon>Xanthomonas</taxon>
    </lineage>
</organism>
<gene>
    <name evidence="1" type="ORF">XAP6984_40009</name>
    <name evidence="2" type="ORF">XAP7430_30009</name>
</gene>
<dbReference type="AlphaFoldDB" id="A0AB38DZG1"/>
<proteinExistence type="predicted"/>
<dbReference type="EMBL" id="OCYS01000083">
    <property type="protein sequence ID" value="SON87436.1"/>
    <property type="molecule type" value="Genomic_DNA"/>
</dbReference>
<evidence type="ECO:0008006" key="5">
    <source>
        <dbReference type="Google" id="ProtNLM"/>
    </source>
</evidence>
<accession>A0AB38DZG1</accession>
<sequence>MSDPTKSATICEDPADGTTAYNHVPADYTGPCAMKYRGSSATYWAMFPTRADAMTAARMANRHDIGGYHNVEVHLPELAPADAETFDSADDWLMAY</sequence>
<dbReference type="Proteomes" id="UP000234181">
    <property type="component" value="Unassembled WGS sequence"/>
</dbReference>
<protein>
    <recommendedName>
        <fullName evidence="5">Secreted protein</fullName>
    </recommendedName>
</protein>
<dbReference type="RefSeq" id="WP_127446651.1">
    <property type="nucleotide sequence ID" value="NZ_CP012049.1"/>
</dbReference>
<dbReference type="Proteomes" id="UP000234166">
    <property type="component" value="Unassembled WGS sequence"/>
</dbReference>
<dbReference type="EMBL" id="OCYT01000095">
    <property type="protein sequence ID" value="SON81369.1"/>
    <property type="molecule type" value="Genomic_DNA"/>
</dbReference>
<reference evidence="3 4" key="1">
    <citation type="submission" date="2017-10" db="EMBL/GenBank/DDBJ databases">
        <authorList>
            <person name="Regsiter A."/>
            <person name="William W."/>
        </authorList>
    </citation>
    <scope>NUCLEOTIDE SEQUENCE [LARGE SCALE GENOMIC DNA]</scope>
    <source>
        <strain evidence="1 4">CFBP6984</strain>
        <strain evidence="2 3">CFBP7430</strain>
    </source>
</reference>
<evidence type="ECO:0000313" key="1">
    <source>
        <dbReference type="EMBL" id="SON81369.1"/>
    </source>
</evidence>
<keyword evidence="4" id="KW-1185">Reference proteome</keyword>
<name>A0AB38DZG1_XANCH</name>
<evidence type="ECO:0000313" key="3">
    <source>
        <dbReference type="Proteomes" id="UP000234166"/>
    </source>
</evidence>
<evidence type="ECO:0000313" key="4">
    <source>
        <dbReference type="Proteomes" id="UP000234181"/>
    </source>
</evidence>
<evidence type="ECO:0000313" key="2">
    <source>
        <dbReference type="EMBL" id="SON87436.1"/>
    </source>
</evidence>